<sequence length="74" mass="8010">CRVDFVGDCERRLRGGVAAWGRGRRGLTVAGRRKGGCEGSRGGGVWEKVRGTTAGVGRRWWCRWGHVGRAVQAG</sequence>
<accession>A0AA38LC74</accession>
<comment type="caution">
    <text evidence="1">The sequence shown here is derived from an EMBL/GenBank/DDBJ whole genome shotgun (WGS) entry which is preliminary data.</text>
</comment>
<evidence type="ECO:0000313" key="2">
    <source>
        <dbReference type="Proteomes" id="UP000824469"/>
    </source>
</evidence>
<dbReference type="Proteomes" id="UP000824469">
    <property type="component" value="Unassembled WGS sequence"/>
</dbReference>
<protein>
    <submittedName>
        <fullName evidence="1">Uncharacterized protein</fullName>
    </submittedName>
</protein>
<name>A0AA38LC74_TAXCH</name>
<gene>
    <name evidence="1" type="ORF">KI387_021512</name>
</gene>
<proteinExistence type="predicted"/>
<dbReference type="EMBL" id="JAHRHJ020000004">
    <property type="protein sequence ID" value="KAH9319743.1"/>
    <property type="molecule type" value="Genomic_DNA"/>
</dbReference>
<keyword evidence="2" id="KW-1185">Reference proteome</keyword>
<reference evidence="1 2" key="1">
    <citation type="journal article" date="2021" name="Nat. Plants">
        <title>The Taxus genome provides insights into paclitaxel biosynthesis.</title>
        <authorList>
            <person name="Xiong X."/>
            <person name="Gou J."/>
            <person name="Liao Q."/>
            <person name="Li Y."/>
            <person name="Zhou Q."/>
            <person name="Bi G."/>
            <person name="Li C."/>
            <person name="Du R."/>
            <person name="Wang X."/>
            <person name="Sun T."/>
            <person name="Guo L."/>
            <person name="Liang H."/>
            <person name="Lu P."/>
            <person name="Wu Y."/>
            <person name="Zhang Z."/>
            <person name="Ro D.K."/>
            <person name="Shang Y."/>
            <person name="Huang S."/>
            <person name="Yan J."/>
        </authorList>
    </citation>
    <scope>NUCLEOTIDE SEQUENCE [LARGE SCALE GENOMIC DNA]</scope>
    <source>
        <strain evidence="1">Ta-2019</strain>
    </source>
</reference>
<organism evidence="1 2">
    <name type="scientific">Taxus chinensis</name>
    <name type="common">Chinese yew</name>
    <name type="synonym">Taxus wallichiana var. chinensis</name>
    <dbReference type="NCBI Taxonomy" id="29808"/>
    <lineage>
        <taxon>Eukaryota</taxon>
        <taxon>Viridiplantae</taxon>
        <taxon>Streptophyta</taxon>
        <taxon>Embryophyta</taxon>
        <taxon>Tracheophyta</taxon>
        <taxon>Spermatophyta</taxon>
        <taxon>Pinopsida</taxon>
        <taxon>Pinidae</taxon>
        <taxon>Conifers II</taxon>
        <taxon>Cupressales</taxon>
        <taxon>Taxaceae</taxon>
        <taxon>Taxus</taxon>
    </lineage>
</organism>
<feature type="non-terminal residue" evidence="1">
    <location>
        <position position="74"/>
    </location>
</feature>
<dbReference type="AlphaFoldDB" id="A0AA38LC74"/>
<evidence type="ECO:0000313" key="1">
    <source>
        <dbReference type="EMBL" id="KAH9319743.1"/>
    </source>
</evidence>
<feature type="non-terminal residue" evidence="1">
    <location>
        <position position="1"/>
    </location>
</feature>